<dbReference type="CDD" id="cd03789">
    <property type="entry name" value="GT9_LPS_heptosyltransferase"/>
    <property type="match status" value="1"/>
</dbReference>
<dbReference type="Pfam" id="PF01075">
    <property type="entry name" value="Glyco_transf_9"/>
    <property type="match status" value="1"/>
</dbReference>
<evidence type="ECO:0000256" key="1">
    <source>
        <dbReference type="ARBA" id="ARBA00022676"/>
    </source>
</evidence>
<keyword evidence="1" id="KW-0328">Glycosyltransferase</keyword>
<reference evidence="3 4" key="1">
    <citation type="submission" date="2016-10" db="EMBL/GenBank/DDBJ databases">
        <title>Complete genome sequences of three Cupriavidus strains isolated from various Malaysian environments.</title>
        <authorList>
            <person name="Abdullah A.A.-A."/>
            <person name="Shafie N.A.H."/>
            <person name="Lau N.S."/>
        </authorList>
    </citation>
    <scope>NUCLEOTIDE SEQUENCE [LARGE SCALE GENOMIC DNA]</scope>
    <source>
        <strain evidence="3 4">USMAA1020</strain>
    </source>
</reference>
<name>A0ABM6FFC5_9BURK</name>
<keyword evidence="2" id="KW-0808">Transferase</keyword>
<evidence type="ECO:0000256" key="2">
    <source>
        <dbReference type="ARBA" id="ARBA00022679"/>
    </source>
</evidence>
<dbReference type="PANTHER" id="PTHR30160:SF1">
    <property type="entry name" value="LIPOPOLYSACCHARIDE 1,2-N-ACETYLGLUCOSAMINETRANSFERASE-RELATED"/>
    <property type="match status" value="1"/>
</dbReference>
<dbReference type="SUPFAM" id="SSF53756">
    <property type="entry name" value="UDP-Glycosyltransferase/glycogen phosphorylase"/>
    <property type="match status" value="1"/>
</dbReference>
<evidence type="ECO:0000313" key="4">
    <source>
        <dbReference type="Proteomes" id="UP000177515"/>
    </source>
</evidence>
<sequence>MVATSVETAGRGRRIAVFRALQLGDLLCAVPALRALRQGEGGAEIALVGLPWARTFVERYRPLVDRFVAFPGAPGFPEQAAPAGRLAAFLAQMREERFDLALQMHGSGQRSNRIVRAFGAAAWAGFGTHAGSAAPGPRLLPWPGGHEIERLLALTSSLGYRPCGAGLEFPLQAADFTGWDQLARTHGLAAGAYVCIHPGARLPSRRWPVDRFAAVARSLRKPWRIVVTGAAEEADLARTLCAAVGAGTVNLCGQTSLGSLAVLLRRARLLVCNDTGVSHLSAAVGGRSVVVSCGSESARWAPLDHGRHIVLADQPPCRPCGFHDCPYGHICALRIEPAAVVGAAMALLRQGDEG</sequence>
<gene>
    <name evidence="3" type="ORF">BKK80_34230</name>
</gene>
<accession>A0ABM6FFC5</accession>
<dbReference type="InterPro" id="IPR002201">
    <property type="entry name" value="Glyco_trans_9"/>
</dbReference>
<evidence type="ECO:0000313" key="3">
    <source>
        <dbReference type="EMBL" id="AOZ10598.1"/>
    </source>
</evidence>
<dbReference type="Proteomes" id="UP000177515">
    <property type="component" value="Chromosome 2"/>
</dbReference>
<organism evidence="3 4">
    <name type="scientific">Cupriavidus malaysiensis</name>
    <dbReference type="NCBI Taxonomy" id="367825"/>
    <lineage>
        <taxon>Bacteria</taxon>
        <taxon>Pseudomonadati</taxon>
        <taxon>Pseudomonadota</taxon>
        <taxon>Betaproteobacteria</taxon>
        <taxon>Burkholderiales</taxon>
        <taxon>Burkholderiaceae</taxon>
        <taxon>Cupriavidus</taxon>
    </lineage>
</organism>
<dbReference type="InterPro" id="IPR051199">
    <property type="entry name" value="LPS_LOS_Heptosyltrfase"/>
</dbReference>
<dbReference type="PANTHER" id="PTHR30160">
    <property type="entry name" value="TETRAACYLDISACCHARIDE 4'-KINASE-RELATED"/>
    <property type="match status" value="1"/>
</dbReference>
<dbReference type="EMBL" id="CP017755">
    <property type="protein sequence ID" value="AOZ10598.1"/>
    <property type="molecule type" value="Genomic_DNA"/>
</dbReference>
<keyword evidence="4" id="KW-1185">Reference proteome</keyword>
<protein>
    <submittedName>
        <fullName evidence="3">LPS biosynthesis glycosyltransferase</fullName>
    </submittedName>
</protein>
<proteinExistence type="predicted"/>
<dbReference type="Gene3D" id="3.40.50.2000">
    <property type="entry name" value="Glycogen Phosphorylase B"/>
    <property type="match status" value="2"/>
</dbReference>
<dbReference type="RefSeq" id="WP_071073091.1">
    <property type="nucleotide sequence ID" value="NZ_CP017755.1"/>
</dbReference>